<dbReference type="OrthoDB" id="2269034at2759"/>
<protein>
    <submittedName>
        <fullName evidence="2">Uncharacterized protein</fullName>
    </submittedName>
</protein>
<proteinExistence type="predicted"/>
<organism evidence="2 3">
    <name type="scientific">Candolleomyces aberdarensis</name>
    <dbReference type="NCBI Taxonomy" id="2316362"/>
    <lineage>
        <taxon>Eukaryota</taxon>
        <taxon>Fungi</taxon>
        <taxon>Dikarya</taxon>
        <taxon>Basidiomycota</taxon>
        <taxon>Agaricomycotina</taxon>
        <taxon>Agaricomycetes</taxon>
        <taxon>Agaricomycetidae</taxon>
        <taxon>Agaricales</taxon>
        <taxon>Agaricineae</taxon>
        <taxon>Psathyrellaceae</taxon>
        <taxon>Candolleomyces</taxon>
    </lineage>
</organism>
<evidence type="ECO:0000313" key="3">
    <source>
        <dbReference type="Proteomes" id="UP000290288"/>
    </source>
</evidence>
<dbReference type="EMBL" id="SDEE01000157">
    <property type="protein sequence ID" value="RXW20275.1"/>
    <property type="molecule type" value="Genomic_DNA"/>
</dbReference>
<dbReference type="Proteomes" id="UP000290288">
    <property type="component" value="Unassembled WGS sequence"/>
</dbReference>
<evidence type="ECO:0000313" key="2">
    <source>
        <dbReference type="EMBL" id="RXW20275.1"/>
    </source>
</evidence>
<comment type="caution">
    <text evidence="2">The sequence shown here is derived from an EMBL/GenBank/DDBJ whole genome shotgun (WGS) entry which is preliminary data.</text>
</comment>
<accession>A0A4Q2DNC3</accession>
<feature type="region of interest" description="Disordered" evidence="1">
    <location>
        <begin position="452"/>
        <end position="474"/>
    </location>
</feature>
<dbReference type="AlphaFoldDB" id="A0A4Q2DNC3"/>
<name>A0A4Q2DNC3_9AGAR</name>
<feature type="compositionally biased region" description="Basic and acidic residues" evidence="1">
    <location>
        <begin position="455"/>
        <end position="474"/>
    </location>
</feature>
<evidence type="ECO:0000256" key="1">
    <source>
        <dbReference type="SAM" id="MobiDB-lite"/>
    </source>
</evidence>
<keyword evidence="3" id="KW-1185">Reference proteome</keyword>
<sequence>MASPGSSAVHRPPTDEHRLLLSPSLTIRDRTSFTTKLAPETIRQILQYATALDIDYFDDPTTGHLEREGNVGSDASYLGRVCREWHDVAVSTPSLWTHITAFVDTPHTVESLASSPLQTHLRLSFPLPISVYLRRKVKIPSSLDLDEQHSVMTLLHAVKDHFARVEALVIEANTSSSLPNALDLLGDGSEIFRQPLSGLKTLALRCNADDSILQPLPNSLSPQPPHRSLPLRRSLTTLYLDGRNLLEMLRSSLAGRNGRGVDSENVFSCMPMLEAIGVNNLTCCVDGFSEELIHHFFLDILPSFQRLSTLLLERFDLEPPQYPYISSFNLEEVMPGTVPTPLVSLSLPRLIIKHTKRESIGFVLRCMARPHTIVLDGCFLSSPTPSSSSFPSAPLEGVLSCSRLVLANLPCDFDRSLPGLIAQWDGEYLELIRCTCLGDDFWTELVRLLSPEGKPGPDDGRGRLPEQTRERTRDNQHEPFLGHLRSLKVIDCPNVHPDCLMIFLSQLRRARSTTGGGSSSGFGENSRAALDELVVAGSRSPKLETGAQMKWAKKLVSRTVKWSPLNLRH</sequence>
<gene>
    <name evidence="2" type="ORF">EST38_g5571</name>
</gene>
<reference evidence="2 3" key="1">
    <citation type="submission" date="2019-01" db="EMBL/GenBank/DDBJ databases">
        <title>Draft genome sequence of Psathyrella aberdarensis IHI B618.</title>
        <authorList>
            <person name="Buettner E."/>
            <person name="Kellner H."/>
        </authorList>
    </citation>
    <scope>NUCLEOTIDE SEQUENCE [LARGE SCALE GENOMIC DNA]</scope>
    <source>
        <strain evidence="2 3">IHI B618</strain>
    </source>
</reference>
<dbReference type="STRING" id="2316362.A0A4Q2DNC3"/>